<comment type="caution">
    <text evidence="1">The sequence shown here is derived from an EMBL/GenBank/DDBJ whole genome shotgun (WGS) entry which is preliminary data.</text>
</comment>
<evidence type="ECO:0000313" key="2">
    <source>
        <dbReference type="Proteomes" id="UP001157502"/>
    </source>
</evidence>
<accession>A0ACC2H9J6</accession>
<dbReference type="Proteomes" id="UP001157502">
    <property type="component" value="Chromosome 4"/>
</dbReference>
<evidence type="ECO:0000313" key="1">
    <source>
        <dbReference type="EMBL" id="KAJ8012639.1"/>
    </source>
</evidence>
<proteinExistence type="predicted"/>
<organism evidence="1 2">
    <name type="scientific">Dallia pectoralis</name>
    <name type="common">Alaska blackfish</name>
    <dbReference type="NCBI Taxonomy" id="75939"/>
    <lineage>
        <taxon>Eukaryota</taxon>
        <taxon>Metazoa</taxon>
        <taxon>Chordata</taxon>
        <taxon>Craniata</taxon>
        <taxon>Vertebrata</taxon>
        <taxon>Euteleostomi</taxon>
        <taxon>Actinopterygii</taxon>
        <taxon>Neopterygii</taxon>
        <taxon>Teleostei</taxon>
        <taxon>Protacanthopterygii</taxon>
        <taxon>Esociformes</taxon>
        <taxon>Umbridae</taxon>
        <taxon>Dallia</taxon>
    </lineage>
</organism>
<gene>
    <name evidence="1" type="ORF">DPEC_G00044980</name>
</gene>
<protein>
    <submittedName>
        <fullName evidence="1">Uncharacterized protein</fullName>
    </submittedName>
</protein>
<reference evidence="1" key="1">
    <citation type="submission" date="2021-05" db="EMBL/GenBank/DDBJ databases">
        <authorList>
            <person name="Pan Q."/>
            <person name="Jouanno E."/>
            <person name="Zahm M."/>
            <person name="Klopp C."/>
            <person name="Cabau C."/>
            <person name="Louis A."/>
            <person name="Berthelot C."/>
            <person name="Parey E."/>
            <person name="Roest Crollius H."/>
            <person name="Montfort J."/>
            <person name="Robinson-Rechavi M."/>
            <person name="Bouchez O."/>
            <person name="Lampietro C."/>
            <person name="Lopez Roques C."/>
            <person name="Donnadieu C."/>
            <person name="Postlethwait J."/>
            <person name="Bobe J."/>
            <person name="Dillon D."/>
            <person name="Chandos A."/>
            <person name="von Hippel F."/>
            <person name="Guiguen Y."/>
        </authorList>
    </citation>
    <scope>NUCLEOTIDE SEQUENCE</scope>
    <source>
        <strain evidence="1">YG-Jan2019</strain>
    </source>
</reference>
<keyword evidence="2" id="KW-1185">Reference proteome</keyword>
<sequence length="99" mass="10113">MTFPGPMMPVGSGWRLQGCYGNSGGAIAPYRQSASFKGQAGALMEAGTASINTAVADRQPRQTSLTAVARRKHSGNGAGQGKVGKAPSYMLGGVGERVK</sequence>
<dbReference type="EMBL" id="CM055731">
    <property type="protein sequence ID" value="KAJ8012639.1"/>
    <property type="molecule type" value="Genomic_DNA"/>
</dbReference>
<name>A0ACC2H9J6_DALPE</name>